<reference evidence="5" key="1">
    <citation type="submission" date="2019-02" db="EMBL/GenBank/DDBJ databases">
        <authorList>
            <consortium name="Genoscope - CEA"/>
            <person name="William W."/>
        </authorList>
    </citation>
    <scope>NUCLEOTIDE SEQUENCE [LARGE SCALE GENOMIC DNA]</scope>
    <source>
        <strain evidence="5">YSy11</strain>
    </source>
</reference>
<feature type="domain" description="3-hydroxyacyl-CoA dehydrogenase NAD binding" evidence="4">
    <location>
        <begin position="9"/>
        <end position="187"/>
    </location>
</feature>
<dbReference type="Gene3D" id="1.10.1040.10">
    <property type="entry name" value="N-(1-d-carboxylethyl)-l-norvaline Dehydrogenase, domain 2"/>
    <property type="match status" value="2"/>
</dbReference>
<gene>
    <name evidence="5" type="ORF">PMYSY11_2386</name>
</gene>
<evidence type="ECO:0000313" key="5">
    <source>
        <dbReference type="EMBL" id="VEV97431.1"/>
    </source>
</evidence>
<dbReference type="NCBIfam" id="NF006124">
    <property type="entry name" value="PRK08268.1"/>
    <property type="match status" value="1"/>
</dbReference>
<protein>
    <submittedName>
        <fullName evidence="5">3-hydroxyacyl-CoA dehydrogenase</fullName>
    </submittedName>
</protein>
<feature type="domain" description="3-hydroxyacyl-CoA dehydrogenase C-terminal" evidence="3">
    <location>
        <begin position="189"/>
        <end position="286"/>
    </location>
</feature>
<dbReference type="InterPro" id="IPR008927">
    <property type="entry name" value="6-PGluconate_DH-like_C_sf"/>
</dbReference>
<proteinExistence type="predicted"/>
<dbReference type="SUPFAM" id="SSF51735">
    <property type="entry name" value="NAD(P)-binding Rossmann-fold domains"/>
    <property type="match status" value="1"/>
</dbReference>
<dbReference type="InterPro" id="IPR013328">
    <property type="entry name" value="6PGD_dom2"/>
</dbReference>
<dbReference type="InterPro" id="IPR036291">
    <property type="entry name" value="NAD(P)-bd_dom_sf"/>
</dbReference>
<evidence type="ECO:0000259" key="4">
    <source>
        <dbReference type="Pfam" id="PF02737"/>
    </source>
</evidence>
<dbReference type="EMBL" id="LR215729">
    <property type="protein sequence ID" value="VEV97431.1"/>
    <property type="molecule type" value="Genomic_DNA"/>
</dbReference>
<dbReference type="Pfam" id="PF02737">
    <property type="entry name" value="3HCDH_N"/>
    <property type="match status" value="1"/>
</dbReference>
<dbReference type="GO" id="GO:0016616">
    <property type="term" value="F:oxidoreductase activity, acting on the CH-OH group of donors, NAD or NADP as acceptor"/>
    <property type="evidence" value="ECO:0007669"/>
    <property type="project" value="InterPro"/>
</dbReference>
<name>A0A653E5P0_9PSED</name>
<dbReference type="GO" id="GO:0006631">
    <property type="term" value="P:fatty acid metabolic process"/>
    <property type="evidence" value="ECO:0007669"/>
    <property type="project" value="InterPro"/>
</dbReference>
<sequence>MANREIRQMAVVGAGVMGAGIAQIASLAGVEVLLFDVREGVAQSAKQSIIATLDRLVGKGKLDAASAHLAAQRLRSVSHVSELSDCQLVVEAIVENLEAKRALFAELEEVVAEDCLLATNTSSLSVTAIAAKCRVPARVGGFHFFNPVPLMKVVEVIDGLQSAAWVGETLLALGQRFGHVAVRAKDTPGFIVNHGGRGYGTEGMRILSESVLEPAELDRILCEHAGFRMGPCALFDLTGLDVSHPVTESLYTQYYQEPRYRPTVITKQLYDAGLLGRKTAQGFYGYVDGVAQIPDEAPAPQVECMPPVWVSHARVDARDAVVQLLTVLGATLEHGAQPSADALIVVLPLGDDATSSALNEGLDPQRTVALDTLLPLARRRVLMTTVVTLPHWRDCAHALFSRDGMAVSVIRDSAGFVSQRVLAQVINVACDMAQQRVATPIDIDQAIRLGLGYPQGPLSWGDAIGAQTILQILEQLHSFYLDPRYRPSPWLKRRAKLELSLLSCEA</sequence>
<evidence type="ECO:0000256" key="1">
    <source>
        <dbReference type="ARBA" id="ARBA00023002"/>
    </source>
</evidence>
<dbReference type="Pfam" id="PF00725">
    <property type="entry name" value="3HCDH"/>
    <property type="match status" value="2"/>
</dbReference>
<dbReference type="InterPro" id="IPR006108">
    <property type="entry name" value="3HC_DH_C"/>
</dbReference>
<dbReference type="RefSeq" id="WP_150548351.1">
    <property type="nucleotide sequence ID" value="NZ_LR215729.2"/>
</dbReference>
<dbReference type="Gene3D" id="3.40.50.720">
    <property type="entry name" value="NAD(P)-binding Rossmann-like Domain"/>
    <property type="match status" value="1"/>
</dbReference>
<evidence type="ECO:0000256" key="2">
    <source>
        <dbReference type="ARBA" id="ARBA00023027"/>
    </source>
</evidence>
<dbReference type="GO" id="GO:0070403">
    <property type="term" value="F:NAD+ binding"/>
    <property type="evidence" value="ECO:0007669"/>
    <property type="project" value="InterPro"/>
</dbReference>
<dbReference type="AlphaFoldDB" id="A0A653E5P0"/>
<dbReference type="PANTHER" id="PTHR48075:SF5">
    <property type="entry name" value="3-HYDROXYBUTYRYL-COA DEHYDROGENASE"/>
    <property type="match status" value="1"/>
</dbReference>
<dbReference type="SUPFAM" id="SSF48179">
    <property type="entry name" value="6-phosphogluconate dehydrogenase C-terminal domain-like"/>
    <property type="match status" value="2"/>
</dbReference>
<organism evidence="5">
    <name type="scientific">Pseudomonas marincola</name>
    <dbReference type="NCBI Taxonomy" id="437900"/>
    <lineage>
        <taxon>Bacteria</taxon>
        <taxon>Pseudomonadati</taxon>
        <taxon>Pseudomonadota</taxon>
        <taxon>Gammaproteobacteria</taxon>
        <taxon>Pseudomonadales</taxon>
        <taxon>Pseudomonadaceae</taxon>
        <taxon>Pseudomonas</taxon>
    </lineage>
</organism>
<dbReference type="FunFam" id="3.40.50.720:FF:000009">
    <property type="entry name" value="Fatty oxidation complex, alpha subunit"/>
    <property type="match status" value="1"/>
</dbReference>
<dbReference type="InterPro" id="IPR006176">
    <property type="entry name" value="3-OHacyl-CoA_DH_NAD-bd"/>
</dbReference>
<keyword evidence="2" id="KW-0520">NAD</keyword>
<evidence type="ECO:0000259" key="3">
    <source>
        <dbReference type="Pfam" id="PF00725"/>
    </source>
</evidence>
<keyword evidence="1" id="KW-0560">Oxidoreductase</keyword>
<dbReference type="PANTHER" id="PTHR48075">
    <property type="entry name" value="3-HYDROXYACYL-COA DEHYDROGENASE FAMILY PROTEIN"/>
    <property type="match status" value="1"/>
</dbReference>
<feature type="domain" description="3-hydroxyacyl-CoA dehydrogenase C-terminal" evidence="3">
    <location>
        <begin position="415"/>
        <end position="496"/>
    </location>
</feature>
<accession>A0A653E5P0</accession>